<dbReference type="AlphaFoldDB" id="A0ABD6ELD0"/>
<proteinExistence type="predicted"/>
<organism evidence="1 2">
    <name type="scientific">Gnathostoma spinigerum</name>
    <dbReference type="NCBI Taxonomy" id="75299"/>
    <lineage>
        <taxon>Eukaryota</taxon>
        <taxon>Metazoa</taxon>
        <taxon>Ecdysozoa</taxon>
        <taxon>Nematoda</taxon>
        <taxon>Chromadorea</taxon>
        <taxon>Rhabditida</taxon>
        <taxon>Spirurina</taxon>
        <taxon>Gnathostomatomorpha</taxon>
        <taxon>Gnathostomatoidea</taxon>
        <taxon>Gnathostomatidae</taxon>
        <taxon>Gnathostoma</taxon>
    </lineage>
</organism>
<comment type="caution">
    <text evidence="1">The sequence shown here is derived from an EMBL/GenBank/DDBJ whole genome shotgun (WGS) entry which is preliminary data.</text>
</comment>
<dbReference type="EMBL" id="JBGFUD010005019">
    <property type="protein sequence ID" value="MFH4980071.1"/>
    <property type="molecule type" value="Genomic_DNA"/>
</dbReference>
<gene>
    <name evidence="1" type="ORF">AB6A40_006780</name>
</gene>
<protein>
    <submittedName>
        <fullName evidence="1">Uncharacterized protein</fullName>
    </submittedName>
</protein>
<sequence>MEGNCTDCREECKTSHYLISASDCLCCTLTSDFRDAHHLLALRQILLSILRNLNLKSESFLLLLCSISGALFCSHLKKKSVVSPLTHYDFGCCDEKLTSDHLLI</sequence>
<keyword evidence="2" id="KW-1185">Reference proteome</keyword>
<evidence type="ECO:0000313" key="1">
    <source>
        <dbReference type="EMBL" id="MFH4980071.1"/>
    </source>
</evidence>
<evidence type="ECO:0000313" key="2">
    <source>
        <dbReference type="Proteomes" id="UP001608902"/>
    </source>
</evidence>
<accession>A0ABD6ELD0</accession>
<reference evidence="1 2" key="1">
    <citation type="submission" date="2024-08" db="EMBL/GenBank/DDBJ databases">
        <title>Gnathostoma spinigerum genome.</title>
        <authorList>
            <person name="Gonzalez-Bertolin B."/>
            <person name="Monzon S."/>
            <person name="Zaballos A."/>
            <person name="Jimenez P."/>
            <person name="Dekumyoy P."/>
            <person name="Varona S."/>
            <person name="Cuesta I."/>
            <person name="Sumanam S."/>
            <person name="Adisakwattana P."/>
            <person name="Gasser R.B."/>
            <person name="Hernandez-Gonzalez A."/>
            <person name="Young N.D."/>
            <person name="Perteguer M.J."/>
        </authorList>
    </citation>
    <scope>NUCLEOTIDE SEQUENCE [LARGE SCALE GENOMIC DNA]</scope>
    <source>
        <strain evidence="1">AL3</strain>
        <tissue evidence="1">Liver</tissue>
    </source>
</reference>
<name>A0ABD6ELD0_9BILA</name>
<dbReference type="Proteomes" id="UP001608902">
    <property type="component" value="Unassembled WGS sequence"/>
</dbReference>